<reference evidence="1" key="1">
    <citation type="submission" date="2022-02" db="EMBL/GenBank/DDBJ databases">
        <title>Plant Genome Project.</title>
        <authorList>
            <person name="Zhang R.-G."/>
        </authorList>
    </citation>
    <scope>NUCLEOTIDE SEQUENCE</scope>
    <source>
        <strain evidence="1">AT1</strain>
    </source>
</reference>
<comment type="caution">
    <text evidence="1">The sequence shown here is derived from an EMBL/GenBank/DDBJ whole genome shotgun (WGS) entry which is preliminary data.</text>
</comment>
<keyword evidence="2" id="KW-1185">Reference proteome</keyword>
<accession>A0ACC0N0G3</accession>
<gene>
    <name evidence="1" type="ORF">RHMOL_Rhmol07G0121200</name>
</gene>
<evidence type="ECO:0000313" key="1">
    <source>
        <dbReference type="EMBL" id="KAI8546481.1"/>
    </source>
</evidence>
<proteinExistence type="predicted"/>
<organism evidence="1 2">
    <name type="scientific">Rhododendron molle</name>
    <name type="common">Chinese azalea</name>
    <name type="synonym">Azalea mollis</name>
    <dbReference type="NCBI Taxonomy" id="49168"/>
    <lineage>
        <taxon>Eukaryota</taxon>
        <taxon>Viridiplantae</taxon>
        <taxon>Streptophyta</taxon>
        <taxon>Embryophyta</taxon>
        <taxon>Tracheophyta</taxon>
        <taxon>Spermatophyta</taxon>
        <taxon>Magnoliopsida</taxon>
        <taxon>eudicotyledons</taxon>
        <taxon>Gunneridae</taxon>
        <taxon>Pentapetalae</taxon>
        <taxon>asterids</taxon>
        <taxon>Ericales</taxon>
        <taxon>Ericaceae</taxon>
        <taxon>Ericoideae</taxon>
        <taxon>Rhodoreae</taxon>
        <taxon>Rhododendron</taxon>
    </lineage>
</organism>
<protein>
    <submittedName>
        <fullName evidence="1">Uncharacterized protein</fullName>
    </submittedName>
</protein>
<sequence length="110" mass="12949">MQKRTEHEQDHPLAHCSPGTISPPRPKWKILEFLPAVIPFPIQEPLRIKCRRVIPNRWVPLHCPHIDKDWGVLWNRVASDDKCLAWGAAADEREDWMQMQSLFHYCFQVG</sequence>
<dbReference type="EMBL" id="CM046394">
    <property type="protein sequence ID" value="KAI8546481.1"/>
    <property type="molecule type" value="Genomic_DNA"/>
</dbReference>
<evidence type="ECO:0000313" key="2">
    <source>
        <dbReference type="Proteomes" id="UP001062846"/>
    </source>
</evidence>
<name>A0ACC0N0G3_RHOML</name>
<dbReference type="Proteomes" id="UP001062846">
    <property type="component" value="Chromosome 7"/>
</dbReference>